<dbReference type="InterPro" id="IPR005828">
    <property type="entry name" value="MFS_sugar_transport-like"/>
</dbReference>
<dbReference type="PROSITE" id="PS00216">
    <property type="entry name" value="SUGAR_TRANSPORT_1"/>
    <property type="match status" value="1"/>
</dbReference>
<feature type="transmembrane region" description="Helical" evidence="5">
    <location>
        <begin position="143"/>
        <end position="160"/>
    </location>
</feature>
<dbReference type="InParanoid" id="H3D9T3"/>
<evidence type="ECO:0000313" key="7">
    <source>
        <dbReference type="Ensembl" id="ENSTNIP00000017274.1"/>
    </source>
</evidence>
<dbReference type="InterPro" id="IPR020846">
    <property type="entry name" value="MFS_dom"/>
</dbReference>
<feature type="transmembrane region" description="Helical" evidence="5">
    <location>
        <begin position="432"/>
        <end position="456"/>
    </location>
</feature>
<dbReference type="Pfam" id="PF00083">
    <property type="entry name" value="Sugar_tr"/>
    <property type="match status" value="1"/>
</dbReference>
<evidence type="ECO:0000313" key="8">
    <source>
        <dbReference type="Proteomes" id="UP000007303"/>
    </source>
</evidence>
<feature type="transmembrane region" description="Helical" evidence="5">
    <location>
        <begin position="349"/>
        <end position="366"/>
    </location>
</feature>
<reference evidence="7" key="2">
    <citation type="submission" date="2025-08" db="UniProtKB">
        <authorList>
            <consortium name="Ensembl"/>
        </authorList>
    </citation>
    <scope>IDENTIFICATION</scope>
</reference>
<dbReference type="AlphaFoldDB" id="H3D9T3"/>
<feature type="transmembrane region" description="Helical" evidence="5">
    <location>
        <begin position="262"/>
        <end position="281"/>
    </location>
</feature>
<dbReference type="PROSITE" id="PS50850">
    <property type="entry name" value="MFS"/>
    <property type="match status" value="1"/>
</dbReference>
<reference evidence="7" key="3">
    <citation type="submission" date="2025-09" db="UniProtKB">
        <authorList>
            <consortium name="Ensembl"/>
        </authorList>
    </citation>
    <scope>IDENTIFICATION</scope>
</reference>
<dbReference type="GeneTree" id="ENSGT00940000163251"/>
<dbReference type="GO" id="GO:0016020">
    <property type="term" value="C:membrane"/>
    <property type="evidence" value="ECO:0007669"/>
    <property type="project" value="UniProtKB-SubCell"/>
</dbReference>
<keyword evidence="2 5" id="KW-0812">Transmembrane</keyword>
<organism evidence="7 8">
    <name type="scientific">Tetraodon nigroviridis</name>
    <name type="common">Spotted green pufferfish</name>
    <name type="synonym">Chelonodon nigroviridis</name>
    <dbReference type="NCBI Taxonomy" id="99883"/>
    <lineage>
        <taxon>Eukaryota</taxon>
        <taxon>Metazoa</taxon>
        <taxon>Chordata</taxon>
        <taxon>Craniata</taxon>
        <taxon>Vertebrata</taxon>
        <taxon>Euteleostomi</taxon>
        <taxon>Actinopterygii</taxon>
        <taxon>Neopterygii</taxon>
        <taxon>Teleostei</taxon>
        <taxon>Neoteleostei</taxon>
        <taxon>Acanthomorphata</taxon>
        <taxon>Eupercaria</taxon>
        <taxon>Tetraodontiformes</taxon>
        <taxon>Tetradontoidea</taxon>
        <taxon>Tetraodontidae</taxon>
        <taxon>Tetraodon</taxon>
    </lineage>
</organism>
<dbReference type="OMA" id="WFTISTA"/>
<dbReference type="PANTHER" id="PTHR24064">
    <property type="entry name" value="SOLUTE CARRIER FAMILY 22 MEMBER"/>
    <property type="match status" value="1"/>
</dbReference>
<evidence type="ECO:0000259" key="6">
    <source>
        <dbReference type="PROSITE" id="PS50850"/>
    </source>
</evidence>
<feature type="transmembrane region" description="Helical" evidence="5">
    <location>
        <begin position="232"/>
        <end position="256"/>
    </location>
</feature>
<keyword evidence="8" id="KW-1185">Reference proteome</keyword>
<dbReference type="InterPro" id="IPR005829">
    <property type="entry name" value="Sugar_transporter_CS"/>
</dbReference>
<reference evidence="8" key="1">
    <citation type="journal article" date="2004" name="Nature">
        <title>Genome duplication in the teleost fish Tetraodon nigroviridis reveals the early vertebrate proto-karyotype.</title>
        <authorList>
            <person name="Jaillon O."/>
            <person name="Aury J.-M."/>
            <person name="Brunet F."/>
            <person name="Petit J.-L."/>
            <person name="Stange-Thomann N."/>
            <person name="Mauceli E."/>
            <person name="Bouneau L."/>
            <person name="Fischer C."/>
            <person name="Ozouf-Costaz C."/>
            <person name="Bernot A."/>
            <person name="Nicaud S."/>
            <person name="Jaffe D."/>
            <person name="Fisher S."/>
            <person name="Lutfalla G."/>
            <person name="Dossat C."/>
            <person name="Segurens B."/>
            <person name="Dasilva C."/>
            <person name="Salanoubat M."/>
            <person name="Levy M."/>
            <person name="Boudet N."/>
            <person name="Castellano S."/>
            <person name="Anthouard V."/>
            <person name="Jubin C."/>
            <person name="Castelli V."/>
            <person name="Katinka M."/>
            <person name="Vacherie B."/>
            <person name="Biemont C."/>
            <person name="Skalli Z."/>
            <person name="Cattolico L."/>
            <person name="Poulain J."/>
            <person name="De Berardinis V."/>
            <person name="Cruaud C."/>
            <person name="Duprat S."/>
            <person name="Brottier P."/>
            <person name="Coutanceau J.-P."/>
            <person name="Gouzy J."/>
            <person name="Parra G."/>
            <person name="Lardier G."/>
            <person name="Chapple C."/>
            <person name="McKernan K.J."/>
            <person name="McEwan P."/>
            <person name="Bosak S."/>
            <person name="Kellis M."/>
            <person name="Volff J.-N."/>
            <person name="Guigo R."/>
            <person name="Zody M.C."/>
            <person name="Mesirov J."/>
            <person name="Lindblad-Toh K."/>
            <person name="Birren B."/>
            <person name="Nusbaum C."/>
            <person name="Kahn D."/>
            <person name="Robinson-Rechavi M."/>
            <person name="Laudet V."/>
            <person name="Schachter V."/>
            <person name="Quetier F."/>
            <person name="Saurin W."/>
            <person name="Scarpelli C."/>
            <person name="Wincker P."/>
            <person name="Lander E.S."/>
            <person name="Weissenbach J."/>
            <person name="Roest Crollius H."/>
        </authorList>
    </citation>
    <scope>NUCLEOTIDE SEQUENCE [LARGE SCALE GENOMIC DNA]</scope>
</reference>
<feature type="transmembrane region" description="Helical" evidence="5">
    <location>
        <begin position="407"/>
        <end position="426"/>
    </location>
</feature>
<accession>H3D9T3</accession>
<keyword evidence="3 5" id="KW-1133">Transmembrane helix</keyword>
<evidence type="ECO:0000256" key="5">
    <source>
        <dbReference type="SAM" id="Phobius"/>
    </source>
</evidence>
<dbReference type="Ensembl" id="ENSTNIT00000017492.1">
    <property type="protein sequence ID" value="ENSTNIP00000017274.1"/>
    <property type="gene ID" value="ENSTNIG00000014260.1"/>
</dbReference>
<name>H3D9T3_TETNG</name>
<comment type="subcellular location">
    <subcellularLocation>
        <location evidence="1">Membrane</location>
        <topology evidence="1">Multi-pass membrane protein</topology>
    </subcellularLocation>
</comment>
<dbReference type="SUPFAM" id="SSF103473">
    <property type="entry name" value="MFS general substrate transporter"/>
    <property type="match status" value="1"/>
</dbReference>
<dbReference type="Gene3D" id="1.20.1250.20">
    <property type="entry name" value="MFS general substrate transporter like domains"/>
    <property type="match status" value="1"/>
</dbReference>
<feature type="domain" description="Major facilitator superfamily (MFS) profile" evidence="6">
    <location>
        <begin position="87"/>
        <end position="520"/>
    </location>
</feature>
<sequence>MTNYEKATAFLGQWGCFQKITFFLLCVSAVQNGLSVFVVVFMAATPRHHCLIPDVNLTKDWINVAIPAEAVNGQQELSKCNRYRLDVIKNLSDLGLVPGRDVNVTELEQESCLDGWTYSKDLYQSTIVTEFNLVCSNQWKQPLTSTVFFFGVLIGSFITGQLSDKFGRKVVLFSAIVIQSTAILLLIFSPSWTVFTIFFFINGMGRSSSYNAGFVLDTLLAGTEILTGKVRVLFSSMAVCVAFAIGYMLLPLFAYLLREWKLLLLSVFLPGLMYIPLWWVIPESPRWLLTQGRVEEAEAILKQASKINKVEAPQDTTGQQNVLHLLKTRNAEAFTSYLQMFKTSNIRNMTLIICLIWFTLRSGYYGLSFNTSELHADPYISCLMSATIEIPALIGIWLALRSLQRRPTVIFILLLLAASLFLIQLVPKGISWIAVALEMLGKFAVTAGSNFMYVYVAEIYPTVLRNTATGTCSILSRAGSTTAPFLFKLKVYFEYLPYIVLGTLSVGSTVAAVFLPETFNIPLPQTIEAMTKSRRLV</sequence>
<evidence type="ECO:0000256" key="4">
    <source>
        <dbReference type="ARBA" id="ARBA00023136"/>
    </source>
</evidence>
<protein>
    <recommendedName>
        <fullName evidence="6">Major facilitator superfamily (MFS) profile domain-containing protein</fullName>
    </recommendedName>
</protein>
<dbReference type="Proteomes" id="UP000007303">
    <property type="component" value="Unassembled WGS sequence"/>
</dbReference>
<dbReference type="InterPro" id="IPR036259">
    <property type="entry name" value="MFS_trans_sf"/>
</dbReference>
<proteinExistence type="predicted"/>
<feature type="transmembrane region" description="Helical" evidence="5">
    <location>
        <begin position="495"/>
        <end position="515"/>
    </location>
</feature>
<evidence type="ECO:0000256" key="3">
    <source>
        <dbReference type="ARBA" id="ARBA00022989"/>
    </source>
</evidence>
<evidence type="ECO:0000256" key="1">
    <source>
        <dbReference type="ARBA" id="ARBA00004141"/>
    </source>
</evidence>
<evidence type="ECO:0000256" key="2">
    <source>
        <dbReference type="ARBA" id="ARBA00022692"/>
    </source>
</evidence>
<dbReference type="STRING" id="99883.ENSTNIP00000017274"/>
<feature type="transmembrane region" description="Helical" evidence="5">
    <location>
        <begin position="172"/>
        <end position="201"/>
    </location>
</feature>
<dbReference type="GO" id="GO:0022857">
    <property type="term" value="F:transmembrane transporter activity"/>
    <property type="evidence" value="ECO:0007669"/>
    <property type="project" value="InterPro"/>
</dbReference>
<feature type="transmembrane region" description="Helical" evidence="5">
    <location>
        <begin position="20"/>
        <end position="44"/>
    </location>
</feature>
<dbReference type="HOGENOM" id="CLU_001265_33_4_1"/>
<keyword evidence="4 5" id="KW-0472">Membrane</keyword>
<feature type="transmembrane region" description="Helical" evidence="5">
    <location>
        <begin position="378"/>
        <end position="400"/>
    </location>
</feature>